<sequence length="38" mass="4723">SRKLFRKCCIVYIKRQQRIQFKHCIQLYLLIVLEDLNV</sequence>
<name>A5I489_CLOBH</name>
<proteinExistence type="predicted"/>
<dbReference type="AlphaFoldDB" id="A5I489"/>
<reference evidence="1 2" key="1">
    <citation type="journal article" date="2007" name="Genome Res.">
        <title>Genome sequence of a proteolytic (Group I) Clostridium botulinum strain Hall A and comparative analysis of the clostridial genomes.</title>
        <authorList>
            <person name="Sebaihia M."/>
            <person name="Peck M.W."/>
            <person name="Minton N.P."/>
            <person name="Thomson N.R."/>
            <person name="Holden M.T.G."/>
            <person name="Mitchell W.J."/>
            <person name="Carter A.T."/>
            <person name="Bentley S.D."/>
            <person name="Mason D.R."/>
            <person name="Crossman L."/>
            <person name="Paul C.J."/>
            <person name="Ivens A."/>
            <person name="Wells-Bennik M.H.J."/>
            <person name="Davis I.J."/>
            <person name="Cerdeno-Tarraga A.M."/>
            <person name="Churcher C."/>
            <person name="Quail M.A."/>
            <person name="Chillingworth T."/>
            <person name="Feltwell T."/>
            <person name="Fraser A."/>
            <person name="Goodhead I."/>
            <person name="Hance Z."/>
            <person name="Jagels K."/>
            <person name="Larke N."/>
            <person name="Maddison M."/>
            <person name="Moule S."/>
            <person name="Mungall K."/>
            <person name="Norbertczak H."/>
            <person name="Rabbinowitsch E."/>
            <person name="Sanders M."/>
            <person name="Simmonds M."/>
            <person name="White B."/>
            <person name="Whithead S."/>
            <person name="Parkhill J."/>
        </authorList>
    </citation>
    <scope>NUCLEOTIDE SEQUENCE [LARGE SCALE GENOMIC DNA]</scope>
    <source>
        <strain evidence="2">Hall / ATCC 3502 / NCTC 13319 / Type A [Sanger]</strain>
    </source>
</reference>
<gene>
    <name evidence="1" type="ordered locus">CBO2319</name>
</gene>
<feature type="non-terminal residue" evidence="1">
    <location>
        <position position="1"/>
    </location>
</feature>
<dbReference type="EMBL" id="AM412317">
    <property type="protein sequence ID" value="CAL83861.1"/>
    <property type="molecule type" value="Genomic_DNA"/>
</dbReference>
<organism evidence="1 2">
    <name type="scientific">Clostridium botulinum (strain Hall / ATCC 3502 / NCTC 13319 / Type A)</name>
    <dbReference type="NCBI Taxonomy" id="441771"/>
    <lineage>
        <taxon>Bacteria</taxon>
        <taxon>Bacillati</taxon>
        <taxon>Bacillota</taxon>
        <taxon>Clostridia</taxon>
        <taxon>Eubacteriales</taxon>
        <taxon>Clostridiaceae</taxon>
        <taxon>Clostridium</taxon>
    </lineage>
</organism>
<dbReference type="Proteomes" id="UP000001986">
    <property type="component" value="Chromosome"/>
</dbReference>
<protein>
    <submittedName>
        <fullName evidence="1">Hypothetical phage protein</fullName>
    </submittedName>
</protein>
<accession>A5I489</accession>
<evidence type="ECO:0000313" key="2">
    <source>
        <dbReference type="Proteomes" id="UP000001986"/>
    </source>
</evidence>
<evidence type="ECO:0000313" key="1">
    <source>
        <dbReference type="EMBL" id="CAL83861.1"/>
    </source>
</evidence>
<dbReference type="KEGG" id="cbo:CBO2319"/>
<dbReference type="HOGENOM" id="CLU_3336879_0_0_9"/>
<keyword evidence="2" id="KW-1185">Reference proteome</keyword>